<reference evidence="2" key="1">
    <citation type="submission" date="2016-10" db="EMBL/GenBank/DDBJ databases">
        <title>Genome sequence of Streptomyces malaysiense MUSC 136.</title>
        <authorList>
            <person name="Lee L.-H."/>
            <person name="Ser H.-L."/>
        </authorList>
    </citation>
    <scope>NUCLEOTIDE SEQUENCE [LARGE SCALE GENOMIC DNA]</scope>
    <source>
        <strain evidence="2">MUSC 136</strain>
    </source>
</reference>
<accession>A0A1J4Q0G2</accession>
<dbReference type="RefSeq" id="WP_071387518.1">
    <property type="nucleotide sequence ID" value="NZ_LBDA02000051.1"/>
</dbReference>
<evidence type="ECO:0000313" key="2">
    <source>
        <dbReference type="EMBL" id="OIK25576.1"/>
    </source>
</evidence>
<dbReference type="Pfam" id="PF03479">
    <property type="entry name" value="PCC"/>
    <property type="match status" value="1"/>
</dbReference>
<protein>
    <submittedName>
        <fullName evidence="2">DUF296 domain-containing protein</fullName>
    </submittedName>
</protein>
<comment type="caution">
    <text evidence="2">The sequence shown here is derived from an EMBL/GenBank/DDBJ whole genome shotgun (WGS) entry which is preliminary data.</text>
</comment>
<dbReference type="InterPro" id="IPR005175">
    <property type="entry name" value="PPC_dom"/>
</dbReference>
<name>A0A1J4Q0G2_9ACTN</name>
<keyword evidence="3" id="KW-1185">Reference proteome</keyword>
<dbReference type="EMBL" id="LBDA02000051">
    <property type="protein sequence ID" value="OIK25576.1"/>
    <property type="molecule type" value="Genomic_DNA"/>
</dbReference>
<evidence type="ECO:0000259" key="1">
    <source>
        <dbReference type="PROSITE" id="PS51742"/>
    </source>
</evidence>
<proteinExistence type="predicted"/>
<gene>
    <name evidence="2" type="ORF">VT52_021380</name>
</gene>
<evidence type="ECO:0000313" key="3">
    <source>
        <dbReference type="Proteomes" id="UP000034838"/>
    </source>
</evidence>
<sequence>MRFAQLTTGRAFGIALDHGEEFLAQLAAFCAEHEVRAGYLPMFLGAFRSVRLVGTCEHIADPEAPVWSAAEYEHVEMLGCGTIAWNEEAHEVAPHVHVAAGLRSHAAEGRTSHLLSGHVQFINELFLVETLEPALTRPRTGAYQMPTLSFGTPTGPE</sequence>
<organism evidence="2 3">
    <name type="scientific">Streptomyces malaysiense</name>
    <dbReference type="NCBI Taxonomy" id="1428626"/>
    <lineage>
        <taxon>Bacteria</taxon>
        <taxon>Bacillati</taxon>
        <taxon>Actinomycetota</taxon>
        <taxon>Actinomycetes</taxon>
        <taxon>Kitasatosporales</taxon>
        <taxon>Streptomycetaceae</taxon>
        <taxon>Streptomyces</taxon>
    </lineage>
</organism>
<dbReference type="Gene3D" id="3.30.1330.80">
    <property type="entry name" value="Hypothetical protein, similar to alpha- acetolactate decarboxylase, domain 2"/>
    <property type="match status" value="1"/>
</dbReference>
<dbReference type="PROSITE" id="PS51742">
    <property type="entry name" value="PPC"/>
    <property type="match status" value="1"/>
</dbReference>
<dbReference type="Proteomes" id="UP000034838">
    <property type="component" value="Unassembled WGS sequence"/>
</dbReference>
<dbReference type="SUPFAM" id="SSF117856">
    <property type="entry name" value="AF0104/ALDC/Ptd012-like"/>
    <property type="match status" value="1"/>
</dbReference>
<feature type="domain" description="PPC" evidence="1">
    <location>
        <begin position="6"/>
        <end position="151"/>
    </location>
</feature>
<dbReference type="CDD" id="cd11378">
    <property type="entry name" value="DUF296"/>
    <property type="match status" value="1"/>
</dbReference>
<dbReference type="OrthoDB" id="5067836at2"/>
<dbReference type="AlphaFoldDB" id="A0A1J4Q0G2"/>